<dbReference type="RefSeq" id="WP_277191669.1">
    <property type="nucleotide sequence ID" value="NZ_JAROAV010000024.1"/>
</dbReference>
<dbReference type="InterPro" id="IPR043519">
    <property type="entry name" value="NT_sf"/>
</dbReference>
<dbReference type="InterPro" id="IPR001977">
    <property type="entry name" value="Depp_CoAkinase"/>
</dbReference>
<dbReference type="Proteomes" id="UP001528912">
    <property type="component" value="Unassembled WGS sequence"/>
</dbReference>
<dbReference type="CDD" id="cd02022">
    <property type="entry name" value="DPCK"/>
    <property type="match status" value="1"/>
</dbReference>
<dbReference type="Pfam" id="PF04229">
    <property type="entry name" value="GrpB"/>
    <property type="match status" value="1"/>
</dbReference>
<name>A0ABT6C5L5_9MICO</name>
<evidence type="ECO:0000256" key="7">
    <source>
        <dbReference type="NCBIfam" id="TIGR00152"/>
    </source>
</evidence>
<dbReference type="SUPFAM" id="SSF52540">
    <property type="entry name" value="P-loop containing nucleoside triphosphate hydrolases"/>
    <property type="match status" value="1"/>
</dbReference>
<evidence type="ECO:0000313" key="9">
    <source>
        <dbReference type="Proteomes" id="UP001528912"/>
    </source>
</evidence>
<evidence type="ECO:0000313" key="8">
    <source>
        <dbReference type="EMBL" id="MDF8264070.1"/>
    </source>
</evidence>
<dbReference type="PROSITE" id="PS51219">
    <property type="entry name" value="DPCK"/>
    <property type="match status" value="1"/>
</dbReference>
<dbReference type="InterPro" id="IPR007344">
    <property type="entry name" value="GrpB/CoaE"/>
</dbReference>
<proteinExistence type="inferred from homology"/>
<dbReference type="PANTHER" id="PTHR10695:SF46">
    <property type="entry name" value="BIFUNCTIONAL COENZYME A SYNTHASE-RELATED"/>
    <property type="match status" value="1"/>
</dbReference>
<keyword evidence="5 6" id="KW-0067">ATP-binding</keyword>
<evidence type="ECO:0000256" key="4">
    <source>
        <dbReference type="ARBA" id="ARBA00022741"/>
    </source>
</evidence>
<keyword evidence="6 8" id="KW-0418">Kinase</keyword>
<organism evidence="8 9">
    <name type="scientific">Luteipulveratus flavus</name>
    <dbReference type="NCBI Taxonomy" id="3031728"/>
    <lineage>
        <taxon>Bacteria</taxon>
        <taxon>Bacillati</taxon>
        <taxon>Actinomycetota</taxon>
        <taxon>Actinomycetes</taxon>
        <taxon>Micrococcales</taxon>
        <taxon>Dermacoccaceae</taxon>
        <taxon>Luteipulveratus</taxon>
    </lineage>
</organism>
<evidence type="ECO:0000256" key="2">
    <source>
        <dbReference type="ARBA" id="ARBA00011058"/>
    </source>
</evidence>
<dbReference type="Gene3D" id="3.30.460.10">
    <property type="entry name" value="Beta Polymerase, domain 2"/>
    <property type="match status" value="1"/>
</dbReference>
<evidence type="ECO:0000256" key="6">
    <source>
        <dbReference type="HAMAP-Rule" id="MF_00376"/>
    </source>
</evidence>
<comment type="subcellular location">
    <subcellularLocation>
        <location evidence="6">Cytoplasm</location>
    </subcellularLocation>
</comment>
<dbReference type="NCBIfam" id="TIGR00152">
    <property type="entry name" value="dephospho-CoA kinase"/>
    <property type="match status" value="1"/>
</dbReference>
<dbReference type="HAMAP" id="MF_00376">
    <property type="entry name" value="Dephospho_CoA_kinase"/>
    <property type="match status" value="1"/>
</dbReference>
<dbReference type="Pfam" id="PF01121">
    <property type="entry name" value="CoaE"/>
    <property type="match status" value="1"/>
</dbReference>
<protein>
    <recommendedName>
        <fullName evidence="6 7">Dephospho-CoA kinase</fullName>
        <ecNumber evidence="6 7">2.7.1.24</ecNumber>
    </recommendedName>
    <alternativeName>
        <fullName evidence="6">Dephosphocoenzyme A kinase</fullName>
    </alternativeName>
</protein>
<comment type="caution">
    <text evidence="8">The sequence shown here is derived from an EMBL/GenBank/DDBJ whole genome shotgun (WGS) entry which is preliminary data.</text>
</comment>
<evidence type="ECO:0000256" key="1">
    <source>
        <dbReference type="ARBA" id="ARBA00008826"/>
    </source>
</evidence>
<comment type="function">
    <text evidence="6">Catalyzes the phosphorylation of the 3'-hydroxyl group of dephosphocoenzyme A to form coenzyme A.</text>
</comment>
<gene>
    <name evidence="6 8" type="primary">coaE</name>
    <name evidence="8" type="ORF">P4R38_07450</name>
</gene>
<dbReference type="EMBL" id="JAROAV010000024">
    <property type="protein sequence ID" value="MDF8264070.1"/>
    <property type="molecule type" value="Genomic_DNA"/>
</dbReference>
<dbReference type="InterPro" id="IPR027417">
    <property type="entry name" value="P-loop_NTPase"/>
</dbReference>
<keyword evidence="9" id="KW-1185">Reference proteome</keyword>
<keyword evidence="6" id="KW-0173">Coenzyme A biosynthesis</keyword>
<comment type="similarity">
    <text evidence="6">Belongs to the CoaE family.</text>
</comment>
<feature type="binding site" evidence="6">
    <location>
        <begin position="11"/>
        <end position="16"/>
    </location>
    <ligand>
        <name>ATP</name>
        <dbReference type="ChEBI" id="CHEBI:30616"/>
    </ligand>
</feature>
<dbReference type="EC" id="2.7.1.24" evidence="6 7"/>
<reference evidence="8 9" key="1">
    <citation type="submission" date="2023-03" db="EMBL/GenBank/DDBJ databases">
        <title>YIM 133296 draft genome.</title>
        <authorList>
            <person name="Xiong L."/>
        </authorList>
    </citation>
    <scope>NUCLEOTIDE SEQUENCE [LARGE SCALE GENOMIC DNA]</scope>
    <source>
        <strain evidence="8 9">YIM 133296</strain>
    </source>
</reference>
<comment type="similarity">
    <text evidence="1">In the N-terminal section; belongs to the CoaE family.</text>
</comment>
<keyword evidence="4 6" id="KW-0547">Nucleotide-binding</keyword>
<dbReference type="NCBIfam" id="NF002879">
    <property type="entry name" value="PRK03333.1"/>
    <property type="match status" value="1"/>
</dbReference>
<dbReference type="PANTHER" id="PTHR10695">
    <property type="entry name" value="DEPHOSPHO-COA KINASE-RELATED"/>
    <property type="match status" value="1"/>
</dbReference>
<keyword evidence="3 6" id="KW-0963">Cytoplasm</keyword>
<evidence type="ECO:0000256" key="5">
    <source>
        <dbReference type="ARBA" id="ARBA00022840"/>
    </source>
</evidence>
<keyword evidence="6 8" id="KW-0808">Transferase</keyword>
<accession>A0ABT6C5L5</accession>
<sequence>MLRVGLSGGIGSGKSTAARRLVERGAVLIDSDVIAREVVALGTPGLAQVVDRFGRDVLTASGELDRPALGRLVFGDTGAREALNAIVHPLVLAETQRQMDRAATGSVVLHDIPLLVELGRTVDYHLVVIVDAPEDVRLQRLVTDRGMSQEDARSRIAAQASDEQRRAAADVLLPNVESVEALQERVDALWRNRIRPYADNLAAERRVRRPDHVSLTGPDPSWAVTGARLVGRIETQLARAGLGDRVVAVDHIGSTSVPGLAAKDVIDLQVGVRALDDALTDDFAAGLLAAGFTGRRGPETDTVHPFAPDPEQWRKVFFGSADPGRVVNVHVRAAASEGARTALLLRDWWRANAGERDAYAAMKAEMARQHPGADGATRKDYTDAKEPWIAAALLRARAWAAETGWTAPVPPEDR</sequence>
<dbReference type="SUPFAM" id="SSF81301">
    <property type="entry name" value="Nucleotidyltransferase"/>
    <property type="match status" value="1"/>
</dbReference>
<comment type="similarity">
    <text evidence="2">In the C-terminal section; belongs to the UPF0157 (GrpB) family.</text>
</comment>
<comment type="pathway">
    <text evidence="6">Cofactor biosynthesis; coenzyme A biosynthesis; CoA from (R)-pantothenate: step 5/5.</text>
</comment>
<dbReference type="GO" id="GO:0004140">
    <property type="term" value="F:dephospho-CoA kinase activity"/>
    <property type="evidence" value="ECO:0007669"/>
    <property type="project" value="UniProtKB-EC"/>
</dbReference>
<dbReference type="Gene3D" id="3.40.50.300">
    <property type="entry name" value="P-loop containing nucleotide triphosphate hydrolases"/>
    <property type="match status" value="1"/>
</dbReference>
<evidence type="ECO:0000256" key="3">
    <source>
        <dbReference type="ARBA" id="ARBA00022490"/>
    </source>
</evidence>
<comment type="catalytic activity">
    <reaction evidence="6">
        <text>3'-dephospho-CoA + ATP = ADP + CoA + H(+)</text>
        <dbReference type="Rhea" id="RHEA:18245"/>
        <dbReference type="ChEBI" id="CHEBI:15378"/>
        <dbReference type="ChEBI" id="CHEBI:30616"/>
        <dbReference type="ChEBI" id="CHEBI:57287"/>
        <dbReference type="ChEBI" id="CHEBI:57328"/>
        <dbReference type="ChEBI" id="CHEBI:456216"/>
        <dbReference type="EC" id="2.7.1.24"/>
    </reaction>
</comment>